<keyword evidence="2" id="KW-1133">Transmembrane helix</keyword>
<keyword evidence="4" id="KW-1185">Reference proteome</keyword>
<reference evidence="3" key="2">
    <citation type="submission" date="2023-01" db="EMBL/GenBank/DDBJ databases">
        <authorList>
            <person name="Petersen C."/>
        </authorList>
    </citation>
    <scope>NUCLEOTIDE SEQUENCE</scope>
    <source>
        <strain evidence="3">IBT 17514</strain>
    </source>
</reference>
<organism evidence="3 4">
    <name type="scientific">Penicillium malachiteum</name>
    <dbReference type="NCBI Taxonomy" id="1324776"/>
    <lineage>
        <taxon>Eukaryota</taxon>
        <taxon>Fungi</taxon>
        <taxon>Dikarya</taxon>
        <taxon>Ascomycota</taxon>
        <taxon>Pezizomycotina</taxon>
        <taxon>Eurotiomycetes</taxon>
        <taxon>Eurotiomycetidae</taxon>
        <taxon>Eurotiales</taxon>
        <taxon>Aspergillaceae</taxon>
        <taxon>Penicillium</taxon>
    </lineage>
</organism>
<feature type="compositionally biased region" description="Basic and acidic residues" evidence="1">
    <location>
        <begin position="14"/>
        <end position="26"/>
    </location>
</feature>
<comment type="caution">
    <text evidence="3">The sequence shown here is derived from an EMBL/GenBank/DDBJ whole genome shotgun (WGS) entry which is preliminary data.</text>
</comment>
<reference evidence="3" key="1">
    <citation type="journal article" date="2023" name="IMA Fungus">
        <title>Comparative genomic study of the Penicillium genus elucidates a diverse pangenome and 15 lateral gene transfer events.</title>
        <authorList>
            <person name="Petersen C."/>
            <person name="Sorensen T."/>
            <person name="Nielsen M.R."/>
            <person name="Sondergaard T.E."/>
            <person name="Sorensen J.L."/>
            <person name="Fitzpatrick D.A."/>
            <person name="Frisvad J.C."/>
            <person name="Nielsen K.L."/>
        </authorList>
    </citation>
    <scope>NUCLEOTIDE SEQUENCE</scope>
    <source>
        <strain evidence="3">IBT 17514</strain>
    </source>
</reference>
<feature type="compositionally biased region" description="Low complexity" evidence="1">
    <location>
        <begin position="157"/>
        <end position="182"/>
    </location>
</feature>
<proteinExistence type="predicted"/>
<evidence type="ECO:0000256" key="2">
    <source>
        <dbReference type="SAM" id="Phobius"/>
    </source>
</evidence>
<feature type="compositionally biased region" description="Pro residues" evidence="1">
    <location>
        <begin position="1"/>
        <end position="13"/>
    </location>
</feature>
<keyword evidence="2" id="KW-0472">Membrane</keyword>
<dbReference type="AlphaFoldDB" id="A0AAD6HVY1"/>
<dbReference type="EMBL" id="JAQJAN010000001">
    <property type="protein sequence ID" value="KAJ5740374.1"/>
    <property type="molecule type" value="Genomic_DNA"/>
</dbReference>
<evidence type="ECO:0000256" key="1">
    <source>
        <dbReference type="SAM" id="MobiDB-lite"/>
    </source>
</evidence>
<protein>
    <submittedName>
        <fullName evidence="3">Uncharacterized protein</fullName>
    </submittedName>
</protein>
<feature type="region of interest" description="Disordered" evidence="1">
    <location>
        <begin position="1"/>
        <end position="26"/>
    </location>
</feature>
<sequence length="191" mass="19631">MDDGPPPPPPPHGENPHTTEGEYRKSSDLPPGNYDIFIVPPHSSGAGFLYLPSLQTNRNSFIAGVASTLLVVLIWSFISPALKTWYIAAASSNGNGNSTVAMIVVALGVGIAGWAAGLSQSKAESFFGGNGNGGNRFGGGFSGQRSNANGQSNANFGNGQQNHNGGPGQQQYNGGSGQQRQQYGGGPQGNQ</sequence>
<feature type="region of interest" description="Disordered" evidence="1">
    <location>
        <begin position="137"/>
        <end position="191"/>
    </location>
</feature>
<gene>
    <name evidence="3" type="ORF">N7493_000246</name>
</gene>
<dbReference type="Proteomes" id="UP001215712">
    <property type="component" value="Unassembled WGS sequence"/>
</dbReference>
<feature type="transmembrane region" description="Helical" evidence="2">
    <location>
        <begin position="98"/>
        <end position="118"/>
    </location>
</feature>
<feature type="transmembrane region" description="Helical" evidence="2">
    <location>
        <begin position="61"/>
        <end position="78"/>
    </location>
</feature>
<keyword evidence="2" id="KW-0812">Transmembrane</keyword>
<accession>A0AAD6HVY1</accession>
<evidence type="ECO:0000313" key="4">
    <source>
        <dbReference type="Proteomes" id="UP001215712"/>
    </source>
</evidence>
<name>A0AAD6HVY1_9EURO</name>
<evidence type="ECO:0000313" key="3">
    <source>
        <dbReference type="EMBL" id="KAJ5740374.1"/>
    </source>
</evidence>